<gene>
    <name evidence="1" type="ORF">FBBNIHIM_03565</name>
</gene>
<evidence type="ECO:0000313" key="1">
    <source>
        <dbReference type="EMBL" id="CAH6635890.1"/>
    </source>
</evidence>
<keyword evidence="2" id="KW-1185">Reference proteome</keyword>
<protein>
    <submittedName>
        <fullName evidence="1">Uncharacterized protein</fullName>
    </submittedName>
</protein>
<comment type="caution">
    <text evidence="1">The sequence shown here is derived from an EMBL/GenBank/DDBJ whole genome shotgun (WGS) entry which is preliminary data.</text>
</comment>
<dbReference type="Proteomes" id="UP001152651">
    <property type="component" value="Unassembled WGS sequence"/>
</dbReference>
<evidence type="ECO:0000313" key="2">
    <source>
        <dbReference type="Proteomes" id="UP001152651"/>
    </source>
</evidence>
<dbReference type="EMBL" id="CALSBS010000002">
    <property type="protein sequence ID" value="CAH6635890.1"/>
    <property type="molecule type" value="Genomic_DNA"/>
</dbReference>
<name>A0ABN8T6R7_9ENTR</name>
<organism evidence="1 2">
    <name type="scientific">Pseudocitrobacter vendiensis</name>
    <dbReference type="NCBI Taxonomy" id="2488306"/>
    <lineage>
        <taxon>Bacteria</taxon>
        <taxon>Pseudomonadati</taxon>
        <taxon>Pseudomonadota</taxon>
        <taxon>Gammaproteobacteria</taxon>
        <taxon>Enterobacterales</taxon>
        <taxon>Enterobacteriaceae</taxon>
        <taxon>Pseudocitrobacter</taxon>
    </lineage>
</organism>
<proteinExistence type="predicted"/>
<sequence length="52" mass="6178">MSETVSFRHCRVKIFLKIKQMISDSQIKQTIDLRNNVENDAWLLPDPFLKMV</sequence>
<accession>A0ABN8T6R7</accession>
<reference evidence="1" key="1">
    <citation type="submission" date="2022-05" db="EMBL/GenBank/DDBJ databases">
        <authorList>
            <person name="Blom J."/>
        </authorList>
    </citation>
    <scope>NUCLEOTIDE SEQUENCE</scope>
    <source>
        <strain evidence="1">Type strain: CPO20170097</strain>
    </source>
</reference>